<keyword evidence="2" id="KW-1185">Reference proteome</keyword>
<dbReference type="SUPFAM" id="SSF142906">
    <property type="entry name" value="YjbR-like"/>
    <property type="match status" value="1"/>
</dbReference>
<gene>
    <name evidence="1" type="ORF">MTP16_12330</name>
</gene>
<dbReference type="InterPro" id="IPR038056">
    <property type="entry name" value="YjbR-like_sf"/>
</dbReference>
<evidence type="ECO:0000313" key="2">
    <source>
        <dbReference type="Proteomes" id="UP000831390"/>
    </source>
</evidence>
<keyword evidence="1" id="KW-0238">DNA-binding</keyword>
<dbReference type="EMBL" id="CP094534">
    <property type="protein sequence ID" value="UOE31923.1"/>
    <property type="molecule type" value="Genomic_DNA"/>
</dbReference>
<dbReference type="GO" id="GO:0003677">
    <property type="term" value="F:DNA binding"/>
    <property type="evidence" value="ECO:0007669"/>
    <property type="project" value="UniProtKB-KW"/>
</dbReference>
<dbReference type="RefSeq" id="WP_243508904.1">
    <property type="nucleotide sequence ID" value="NZ_CP094534.1"/>
</dbReference>
<dbReference type="Gene3D" id="3.90.1150.30">
    <property type="match status" value="1"/>
</dbReference>
<name>A0ABY4AYE7_9BACT</name>
<reference evidence="1 2" key="1">
    <citation type="submission" date="2022-03" db="EMBL/GenBank/DDBJ databases">
        <title>Hymenobactersp. isolated from the air.</title>
        <authorList>
            <person name="Won M."/>
            <person name="Kwon S.-W."/>
        </authorList>
    </citation>
    <scope>NUCLEOTIDE SEQUENCE [LARGE SCALE GENOMIC DNA]</scope>
    <source>
        <strain evidence="1 2">KACC 22596</strain>
    </source>
</reference>
<organism evidence="1 2">
    <name type="scientific">Hymenobacter monticola</name>
    <dbReference type="NCBI Taxonomy" id="1705399"/>
    <lineage>
        <taxon>Bacteria</taxon>
        <taxon>Pseudomonadati</taxon>
        <taxon>Bacteroidota</taxon>
        <taxon>Cytophagia</taxon>
        <taxon>Cytophagales</taxon>
        <taxon>Hymenobacteraceae</taxon>
        <taxon>Hymenobacter</taxon>
    </lineage>
</organism>
<protein>
    <submittedName>
        <fullName evidence="1">MmcQ/YjbR family DNA-binding protein</fullName>
    </submittedName>
</protein>
<dbReference type="Proteomes" id="UP000831390">
    <property type="component" value="Chromosome"/>
</dbReference>
<proteinExistence type="predicted"/>
<evidence type="ECO:0000313" key="1">
    <source>
        <dbReference type="EMBL" id="UOE31923.1"/>
    </source>
</evidence>
<accession>A0ABY4AYE7</accession>
<sequence>MLFEKNDFISAFYRTEKWSRTFEALQALCLRLPGTTEDLKWGVHLCFSVGGKMYRVTSPDALPPTASFIAPPRHVRVGL</sequence>